<evidence type="ECO:0008006" key="4">
    <source>
        <dbReference type="Google" id="ProtNLM"/>
    </source>
</evidence>
<evidence type="ECO:0000313" key="2">
    <source>
        <dbReference type="EMBL" id="KEC56078.1"/>
    </source>
</evidence>
<organism evidence="2 3">
    <name type="scientific">Bartonella koehlerae C-29</name>
    <dbReference type="NCBI Taxonomy" id="1134510"/>
    <lineage>
        <taxon>Bacteria</taxon>
        <taxon>Pseudomonadati</taxon>
        <taxon>Pseudomonadota</taxon>
        <taxon>Alphaproteobacteria</taxon>
        <taxon>Hyphomicrobiales</taxon>
        <taxon>Bartonellaceae</taxon>
        <taxon>Bartonella</taxon>
    </lineage>
</organism>
<evidence type="ECO:0000256" key="1">
    <source>
        <dbReference type="SAM" id="Phobius"/>
    </source>
</evidence>
<dbReference type="AlphaFoldDB" id="A0A067WH27"/>
<comment type="caution">
    <text evidence="2">The sequence shown here is derived from an EMBL/GenBank/DDBJ whole genome shotgun (WGS) entry which is preliminary data.</text>
</comment>
<feature type="transmembrane region" description="Helical" evidence="1">
    <location>
        <begin position="37"/>
        <end position="58"/>
    </location>
</feature>
<keyword evidence="3" id="KW-1185">Reference proteome</keyword>
<accession>A0A067WH27</accession>
<reference evidence="2 3" key="1">
    <citation type="submission" date="2012-04" db="EMBL/GenBank/DDBJ databases">
        <title>The Genome Sequence of Bartonella koehlerae C-29.</title>
        <authorList>
            <consortium name="The Broad Institute Genome Sequencing Platform"/>
            <consortium name="The Broad Institute Genome Sequencing Center for Infectious Disease"/>
            <person name="Feldgarden M."/>
            <person name="Kirby J."/>
            <person name="Kosoy M."/>
            <person name="Birtles R."/>
            <person name="Probert W.S."/>
            <person name="Chiaraviglio L."/>
            <person name="Walker B."/>
            <person name="Young S.K."/>
            <person name="Zeng Q."/>
            <person name="Gargeya S."/>
            <person name="Fitzgerald M."/>
            <person name="Haas B."/>
            <person name="Abouelleil A."/>
            <person name="Alvarado L."/>
            <person name="Arachchi H.M."/>
            <person name="Berlin A.M."/>
            <person name="Chapman S.B."/>
            <person name="Goldberg J."/>
            <person name="Griggs A."/>
            <person name="Gujja S."/>
            <person name="Hansen M."/>
            <person name="Howarth C."/>
            <person name="Imamovic A."/>
            <person name="Larimer J."/>
            <person name="McCowen C."/>
            <person name="Montmayeur A."/>
            <person name="Murphy C."/>
            <person name="Neiman D."/>
            <person name="Pearson M."/>
            <person name="Priest M."/>
            <person name="Roberts A."/>
            <person name="Saif S."/>
            <person name="Shea T."/>
            <person name="Sisk P."/>
            <person name="Sykes S."/>
            <person name="Wortman J."/>
            <person name="Nusbaum C."/>
            <person name="Birren B."/>
        </authorList>
    </citation>
    <scope>NUCLEOTIDE SEQUENCE [LARGE SCALE GENOMIC DNA]</scope>
    <source>
        <strain evidence="2 3">C-29</strain>
    </source>
</reference>
<dbReference type="Proteomes" id="UP000027015">
    <property type="component" value="Unassembled WGS sequence"/>
</dbReference>
<evidence type="ECO:0000313" key="3">
    <source>
        <dbReference type="Proteomes" id="UP000027015"/>
    </source>
</evidence>
<proteinExistence type="predicted"/>
<dbReference type="RefSeq" id="WP_034458102.1">
    <property type="nucleotide sequence ID" value="NZ_CADEAH010000008.1"/>
</dbReference>
<protein>
    <recommendedName>
        <fullName evidence="4">LPS export ABC transporter periplasmic protein LptC</fullName>
    </recommendedName>
</protein>
<dbReference type="eggNOG" id="COG5375">
    <property type="taxonomic scope" value="Bacteria"/>
</dbReference>
<keyword evidence="1" id="KW-1133">Transmembrane helix</keyword>
<dbReference type="PATRIC" id="fig|1134510.3.peg.370"/>
<dbReference type="InterPro" id="IPR010664">
    <property type="entry name" value="LipoPS_assembly_LptC-rel"/>
</dbReference>
<dbReference type="Pfam" id="PF06835">
    <property type="entry name" value="LptC"/>
    <property type="match status" value="1"/>
</dbReference>
<keyword evidence="1" id="KW-0812">Transmembrane</keyword>
<gene>
    <name evidence="2" type="ORF">O9A_00303</name>
</gene>
<keyword evidence="1" id="KW-0472">Membrane</keyword>
<dbReference type="HOGENOM" id="CLU_093446_1_0_5"/>
<dbReference type="STRING" id="1134510.O9A_00303"/>
<sequence length="216" mass="24569">MSVHDHSEIFSTSEKSLFEDAFSKASRHSRNINILKFLLPLCTLTTALVFCCFTFFFAPAASDLVISKDEESEMMKLTMLNPKLEGYTRFHEPYWVKAEKAFRDRKHSEVIGLQNITAEAFIGKKRRIFLDAQGGNYDSMNGCLQLDKPFRITTNDGMIAQFMAANINLSDGQLNTDKRVNIRRAGLHLAANALQILEKGQKMYFHNGVHLVLDKQ</sequence>
<name>A0A067WH27_9HYPH</name>
<dbReference type="EMBL" id="AHPL01000003">
    <property type="protein sequence ID" value="KEC56078.1"/>
    <property type="molecule type" value="Genomic_DNA"/>
</dbReference>
<dbReference type="OrthoDB" id="7873824at2"/>